<feature type="short sequence motif" description="'KMSKS' region" evidence="11">
    <location>
        <begin position="230"/>
        <end position="234"/>
    </location>
</feature>
<keyword evidence="3 11" id="KW-0436">Ligase</keyword>
<keyword evidence="5 11" id="KW-0067">ATP-binding</keyword>
<dbReference type="AlphaFoldDB" id="W0RI76"/>
<evidence type="ECO:0000256" key="6">
    <source>
        <dbReference type="ARBA" id="ARBA00022884"/>
    </source>
</evidence>
<dbReference type="FunCoup" id="W0RI76">
    <property type="interactions" value="471"/>
</dbReference>
<dbReference type="SUPFAM" id="SSF52374">
    <property type="entry name" value="Nucleotidylyl transferase"/>
    <property type="match status" value="1"/>
</dbReference>
<dbReference type="PROSITE" id="PS00178">
    <property type="entry name" value="AA_TRNA_LIGASE_I"/>
    <property type="match status" value="1"/>
</dbReference>
<evidence type="ECO:0000313" key="15">
    <source>
        <dbReference type="Proteomes" id="UP000019151"/>
    </source>
</evidence>
<evidence type="ECO:0000256" key="10">
    <source>
        <dbReference type="ARBA" id="ARBA00060965"/>
    </source>
</evidence>
<dbReference type="FunFam" id="1.10.240.10:FF:000001">
    <property type="entry name" value="Tyrosine--tRNA ligase"/>
    <property type="match status" value="1"/>
</dbReference>
<feature type="binding site" evidence="11">
    <location>
        <position position="174"/>
    </location>
    <ligand>
        <name>L-tyrosine</name>
        <dbReference type="ChEBI" id="CHEBI:58315"/>
    </ligand>
</feature>
<gene>
    <name evidence="11" type="primary">tyrS</name>
    <name evidence="14" type="ORF">J421_2590</name>
</gene>
<accession>W0RI76</accession>
<dbReference type="PATRIC" id="fig|861299.3.peg.2638"/>
<dbReference type="PROSITE" id="PS50889">
    <property type="entry name" value="S4"/>
    <property type="match status" value="1"/>
</dbReference>
<dbReference type="EMBL" id="CP007128">
    <property type="protein sequence ID" value="AHG90127.1"/>
    <property type="molecule type" value="Genomic_DNA"/>
</dbReference>
<reference evidence="14 15" key="1">
    <citation type="journal article" date="2014" name="Genome Announc.">
        <title>Genome Sequence and Methylome of Soil Bacterium Gemmatirosa kalamazoonensis KBS708T, a Member of the Rarely Cultivated Gemmatimonadetes Phylum.</title>
        <authorList>
            <person name="Debruyn J.M."/>
            <person name="Radosevich M."/>
            <person name="Wommack K.E."/>
            <person name="Polson S.W."/>
            <person name="Hauser L.J."/>
            <person name="Fawaz M.N."/>
            <person name="Korlach J."/>
            <person name="Tsai Y.C."/>
        </authorList>
    </citation>
    <scope>NUCLEOTIDE SEQUENCE [LARGE SCALE GENOMIC DNA]</scope>
    <source>
        <strain evidence="14 15">KBS708</strain>
    </source>
</reference>
<feature type="domain" description="Tyrosine--tRNA ligase SYY-like C-terminal" evidence="13">
    <location>
        <begin position="339"/>
        <end position="421"/>
    </location>
</feature>
<sequence length="424" mass="46351">MSVTTSLLDELAWRGMLYQSTDGAAEALAAGTVRGYCGFDPTAPSLHVGNLVPVMGLVHLQLAGHRPVALVGGGTGMIGDPSGKTAERQLNPREVVEQNARAIRDQLAHFLDFEGPNGAMMLDNAEWLAKLNLIEFLRDVGKHFSVNVMLAKESVRGRMESGISYTEFSYMLLQAYDYLEMHRRHGVTLQLGGSDQWGNMTAGTDLIRRMDGGSAHALTLPLLTTASGTKFGKTEAGAVWLDPQRTSPYQFYQFWMHADDRDAGKLLRYFTLLPRDEIEALDEATAERPERREAQHALAYDVTARVHGAEAARVAQEVSGLLFAKGDPRRLSPAAFGALAKEIPYVEVAAPDPGTSLDAVDLFVTAGLVKSKGEARRLLDQGGLTVSGRRLTADTRFVTDEDYLAGRYLLLRKGARDYALVRVN</sequence>
<keyword evidence="8 11" id="KW-0030">Aminoacyl-tRNA synthetase</keyword>
<dbReference type="GO" id="GO:0042803">
    <property type="term" value="F:protein homodimerization activity"/>
    <property type="evidence" value="ECO:0007669"/>
    <property type="project" value="UniProtKB-ARBA"/>
</dbReference>
<dbReference type="Proteomes" id="UP000019151">
    <property type="component" value="Chromosome"/>
</dbReference>
<dbReference type="GO" id="GO:0003723">
    <property type="term" value="F:RNA binding"/>
    <property type="evidence" value="ECO:0007669"/>
    <property type="project" value="UniProtKB-KW"/>
</dbReference>
<dbReference type="OrthoDB" id="9804243at2"/>
<dbReference type="CDD" id="cd00805">
    <property type="entry name" value="TyrRS_core"/>
    <property type="match status" value="1"/>
</dbReference>
<keyword evidence="6 12" id="KW-0694">RNA-binding</keyword>
<evidence type="ECO:0000259" key="13">
    <source>
        <dbReference type="Pfam" id="PF22421"/>
    </source>
</evidence>
<evidence type="ECO:0000256" key="2">
    <source>
        <dbReference type="ARBA" id="ARBA00022490"/>
    </source>
</evidence>
<keyword evidence="15" id="KW-1185">Reference proteome</keyword>
<protein>
    <recommendedName>
        <fullName evidence="11">Tyrosine--tRNA ligase</fullName>
        <ecNumber evidence="11">6.1.1.1</ecNumber>
    </recommendedName>
    <alternativeName>
        <fullName evidence="11">Tyrosyl-tRNA synthetase</fullName>
        <shortName evidence="11">TyrRS</shortName>
    </alternativeName>
</protein>
<dbReference type="GO" id="GO:0005524">
    <property type="term" value="F:ATP binding"/>
    <property type="evidence" value="ECO:0007669"/>
    <property type="project" value="UniProtKB-UniRule"/>
</dbReference>
<dbReference type="Pfam" id="PF00579">
    <property type="entry name" value="tRNA-synt_1b"/>
    <property type="match status" value="1"/>
</dbReference>
<dbReference type="GO" id="GO:0005829">
    <property type="term" value="C:cytosol"/>
    <property type="evidence" value="ECO:0007669"/>
    <property type="project" value="TreeGrafter"/>
</dbReference>
<keyword evidence="4 11" id="KW-0547">Nucleotide-binding</keyword>
<evidence type="ECO:0000256" key="12">
    <source>
        <dbReference type="PROSITE-ProRule" id="PRU00182"/>
    </source>
</evidence>
<evidence type="ECO:0000256" key="4">
    <source>
        <dbReference type="ARBA" id="ARBA00022741"/>
    </source>
</evidence>
<feature type="short sequence motif" description="'HIGH' region" evidence="11">
    <location>
        <begin position="41"/>
        <end position="50"/>
    </location>
</feature>
<dbReference type="STRING" id="861299.J421_2590"/>
<evidence type="ECO:0000256" key="1">
    <source>
        <dbReference type="ARBA" id="ARBA00004496"/>
    </source>
</evidence>
<dbReference type="FunFam" id="3.40.50.620:FF:000008">
    <property type="entry name" value="Tyrosine--tRNA ligase"/>
    <property type="match status" value="1"/>
</dbReference>
<evidence type="ECO:0000256" key="7">
    <source>
        <dbReference type="ARBA" id="ARBA00022917"/>
    </source>
</evidence>
<comment type="subunit">
    <text evidence="11">Homodimer.</text>
</comment>
<dbReference type="InterPro" id="IPR001412">
    <property type="entry name" value="aa-tRNA-synth_I_CS"/>
</dbReference>
<dbReference type="RefSeq" id="WP_104022589.1">
    <property type="nucleotide sequence ID" value="NZ_CP007128.1"/>
</dbReference>
<dbReference type="GO" id="GO:0006437">
    <property type="term" value="P:tyrosyl-tRNA aminoacylation"/>
    <property type="evidence" value="ECO:0007669"/>
    <property type="project" value="UniProtKB-UniRule"/>
</dbReference>
<keyword evidence="7 11" id="KW-0648">Protein biosynthesis</keyword>
<dbReference type="eggNOG" id="COG0162">
    <property type="taxonomic scope" value="Bacteria"/>
</dbReference>
<comment type="similarity">
    <text evidence="10 11">Belongs to the class-I aminoacyl-tRNA synthetase family. TyrS type 1 subfamily.</text>
</comment>
<evidence type="ECO:0000256" key="8">
    <source>
        <dbReference type="ARBA" id="ARBA00023146"/>
    </source>
</evidence>
<feature type="binding site" evidence="11">
    <location>
        <position position="233"/>
    </location>
    <ligand>
        <name>ATP</name>
        <dbReference type="ChEBI" id="CHEBI:30616"/>
    </ligand>
</feature>
<dbReference type="PRINTS" id="PR01040">
    <property type="entry name" value="TRNASYNTHTYR"/>
</dbReference>
<feature type="binding site" evidence="11">
    <location>
        <position position="36"/>
    </location>
    <ligand>
        <name>L-tyrosine</name>
        <dbReference type="ChEBI" id="CHEBI:58315"/>
    </ligand>
</feature>
<evidence type="ECO:0000256" key="9">
    <source>
        <dbReference type="ARBA" id="ARBA00048248"/>
    </source>
</evidence>
<feature type="binding site" evidence="11">
    <location>
        <position position="170"/>
    </location>
    <ligand>
        <name>L-tyrosine</name>
        <dbReference type="ChEBI" id="CHEBI:58315"/>
    </ligand>
</feature>
<dbReference type="InterPro" id="IPR054608">
    <property type="entry name" value="SYY-like_C"/>
</dbReference>
<dbReference type="PANTHER" id="PTHR11766">
    <property type="entry name" value="TYROSYL-TRNA SYNTHETASE"/>
    <property type="match status" value="1"/>
</dbReference>
<dbReference type="SUPFAM" id="SSF55174">
    <property type="entry name" value="Alpha-L RNA-binding motif"/>
    <property type="match status" value="1"/>
</dbReference>
<comment type="function">
    <text evidence="11">Catalyzes the attachment of tyrosine to tRNA(Tyr) in a two-step reaction: tyrosine is first activated by ATP to form Tyr-AMP and then transferred to the acceptor end of tRNA(Tyr).</text>
</comment>
<dbReference type="PANTHER" id="PTHR11766:SF0">
    <property type="entry name" value="TYROSINE--TRNA LIGASE, MITOCHONDRIAL"/>
    <property type="match status" value="1"/>
</dbReference>
<dbReference type="HAMAP" id="MF_02006">
    <property type="entry name" value="Tyr_tRNA_synth_type1"/>
    <property type="match status" value="1"/>
</dbReference>
<dbReference type="KEGG" id="gba:J421_2590"/>
<dbReference type="InterPro" id="IPR002305">
    <property type="entry name" value="aa-tRNA-synth_Ic"/>
</dbReference>
<dbReference type="GO" id="GO:0004831">
    <property type="term" value="F:tyrosine-tRNA ligase activity"/>
    <property type="evidence" value="ECO:0007669"/>
    <property type="project" value="UniProtKB-UniRule"/>
</dbReference>
<dbReference type="Pfam" id="PF22421">
    <property type="entry name" value="SYY_C-terminal"/>
    <property type="match status" value="1"/>
</dbReference>
<dbReference type="Gene3D" id="3.40.50.620">
    <property type="entry name" value="HUPs"/>
    <property type="match status" value="1"/>
</dbReference>
<dbReference type="Gene3D" id="1.10.240.10">
    <property type="entry name" value="Tyrosyl-Transfer RNA Synthetase"/>
    <property type="match status" value="1"/>
</dbReference>
<dbReference type="InterPro" id="IPR002307">
    <property type="entry name" value="Tyr-tRNA-ligase"/>
</dbReference>
<keyword evidence="2 11" id="KW-0963">Cytoplasm</keyword>
<proteinExistence type="inferred from homology"/>
<comment type="subcellular location">
    <subcellularLocation>
        <location evidence="1 11">Cytoplasm</location>
    </subcellularLocation>
</comment>
<dbReference type="InterPro" id="IPR024088">
    <property type="entry name" value="Tyr-tRNA-ligase_bac-type"/>
</dbReference>
<dbReference type="InterPro" id="IPR014729">
    <property type="entry name" value="Rossmann-like_a/b/a_fold"/>
</dbReference>
<comment type="catalytic activity">
    <reaction evidence="9 11">
        <text>tRNA(Tyr) + L-tyrosine + ATP = L-tyrosyl-tRNA(Tyr) + AMP + diphosphate + H(+)</text>
        <dbReference type="Rhea" id="RHEA:10220"/>
        <dbReference type="Rhea" id="RHEA-COMP:9706"/>
        <dbReference type="Rhea" id="RHEA-COMP:9707"/>
        <dbReference type="ChEBI" id="CHEBI:15378"/>
        <dbReference type="ChEBI" id="CHEBI:30616"/>
        <dbReference type="ChEBI" id="CHEBI:33019"/>
        <dbReference type="ChEBI" id="CHEBI:58315"/>
        <dbReference type="ChEBI" id="CHEBI:78442"/>
        <dbReference type="ChEBI" id="CHEBI:78536"/>
        <dbReference type="ChEBI" id="CHEBI:456215"/>
        <dbReference type="EC" id="6.1.1.1"/>
    </reaction>
</comment>
<evidence type="ECO:0000256" key="5">
    <source>
        <dbReference type="ARBA" id="ARBA00022840"/>
    </source>
</evidence>
<dbReference type="Gene3D" id="3.10.290.10">
    <property type="entry name" value="RNA-binding S4 domain"/>
    <property type="match status" value="1"/>
</dbReference>
<dbReference type="InterPro" id="IPR024107">
    <property type="entry name" value="Tyr-tRNA-ligase_bac_1"/>
</dbReference>
<dbReference type="NCBIfam" id="TIGR00234">
    <property type="entry name" value="tyrS"/>
    <property type="match status" value="1"/>
</dbReference>
<evidence type="ECO:0000256" key="11">
    <source>
        <dbReference type="HAMAP-Rule" id="MF_02006"/>
    </source>
</evidence>
<dbReference type="InterPro" id="IPR036986">
    <property type="entry name" value="S4_RNA-bd_sf"/>
</dbReference>
<dbReference type="EC" id="6.1.1.1" evidence="11"/>
<dbReference type="HOGENOM" id="CLU_024003_0_3_0"/>
<evidence type="ECO:0000313" key="14">
    <source>
        <dbReference type="EMBL" id="AHG90127.1"/>
    </source>
</evidence>
<name>W0RI76_9BACT</name>
<evidence type="ECO:0000256" key="3">
    <source>
        <dbReference type="ARBA" id="ARBA00022598"/>
    </source>
</evidence>
<dbReference type="InParanoid" id="W0RI76"/>
<organism evidence="14 15">
    <name type="scientific">Gemmatirosa kalamazoonensis</name>
    <dbReference type="NCBI Taxonomy" id="861299"/>
    <lineage>
        <taxon>Bacteria</taxon>
        <taxon>Pseudomonadati</taxon>
        <taxon>Gemmatimonadota</taxon>
        <taxon>Gemmatimonadia</taxon>
        <taxon>Gemmatimonadales</taxon>
        <taxon>Gemmatimonadaceae</taxon>
        <taxon>Gemmatirosa</taxon>
    </lineage>
</organism>